<dbReference type="InterPro" id="IPR036388">
    <property type="entry name" value="WH-like_DNA-bd_sf"/>
</dbReference>
<dbReference type="Pfam" id="PF04255">
    <property type="entry name" value="DUF433"/>
    <property type="match status" value="1"/>
</dbReference>
<evidence type="ECO:0000313" key="1">
    <source>
        <dbReference type="EMBL" id="MFG3817293.1"/>
    </source>
</evidence>
<dbReference type="Gene3D" id="1.10.10.10">
    <property type="entry name" value="Winged helix-like DNA-binding domain superfamily/Winged helix DNA-binding domain"/>
    <property type="match status" value="1"/>
</dbReference>
<accession>A0ABW7CBC8</accession>
<sequence>MLIMPVTETVPLAIDATGVIRVGGTRVTLDTVILAFLEGNLAEEIQEQYPSLQLADIYSVLGYYLRHRSEVDDYLRSRSNLAVTVQQRIEATDSPVGLRDRLLARQMSH</sequence>
<dbReference type="RefSeq" id="WP_393011524.1">
    <property type="nucleotide sequence ID" value="NZ_JAZAQF010000034.1"/>
</dbReference>
<organism evidence="1 2">
    <name type="scientific">Limnothrix redekei LRLZ20PSL1</name>
    <dbReference type="NCBI Taxonomy" id="3112953"/>
    <lineage>
        <taxon>Bacteria</taxon>
        <taxon>Bacillati</taxon>
        <taxon>Cyanobacteriota</taxon>
        <taxon>Cyanophyceae</taxon>
        <taxon>Pseudanabaenales</taxon>
        <taxon>Pseudanabaenaceae</taxon>
        <taxon>Limnothrix</taxon>
    </lineage>
</organism>
<dbReference type="EMBL" id="JAZAQF010000034">
    <property type="protein sequence ID" value="MFG3817293.1"/>
    <property type="molecule type" value="Genomic_DNA"/>
</dbReference>
<dbReference type="InterPro" id="IPR009057">
    <property type="entry name" value="Homeodomain-like_sf"/>
</dbReference>
<evidence type="ECO:0000313" key="2">
    <source>
        <dbReference type="Proteomes" id="UP001604335"/>
    </source>
</evidence>
<dbReference type="SUPFAM" id="SSF46689">
    <property type="entry name" value="Homeodomain-like"/>
    <property type="match status" value="1"/>
</dbReference>
<comment type="caution">
    <text evidence="1">The sequence shown here is derived from an EMBL/GenBank/DDBJ whole genome shotgun (WGS) entry which is preliminary data.</text>
</comment>
<dbReference type="InterPro" id="IPR007367">
    <property type="entry name" value="DUF433"/>
</dbReference>
<protein>
    <submittedName>
        <fullName evidence="1">DUF433 domain-containing protein</fullName>
    </submittedName>
</protein>
<name>A0ABW7CBC8_9CYAN</name>
<reference evidence="2" key="1">
    <citation type="journal article" date="2024" name="Algal Res.">
        <title>Biochemical, toxicological and genomic investigation of a high-biomass producing Limnothrix strain isolated from Italian shallow drinking water reservoir.</title>
        <authorList>
            <person name="Simonazzi M."/>
            <person name="Shishido T.K."/>
            <person name="Delbaje E."/>
            <person name="Wahlsten M."/>
            <person name="Fewer D.P."/>
            <person name="Sivonen K."/>
            <person name="Pezzolesi L."/>
            <person name="Pistocchi R."/>
        </authorList>
    </citation>
    <scope>NUCLEOTIDE SEQUENCE [LARGE SCALE GENOMIC DNA]</scope>
    <source>
        <strain evidence="2">LRLZ20PSL1</strain>
    </source>
</reference>
<keyword evidence="2" id="KW-1185">Reference proteome</keyword>
<proteinExistence type="predicted"/>
<dbReference type="Proteomes" id="UP001604335">
    <property type="component" value="Unassembled WGS sequence"/>
</dbReference>
<gene>
    <name evidence="1" type="ORF">VPK24_06555</name>
</gene>